<feature type="transmembrane region" description="Helical" evidence="1">
    <location>
        <begin position="20"/>
        <end position="42"/>
    </location>
</feature>
<dbReference type="EMBL" id="VNJJ01000009">
    <property type="protein sequence ID" value="TVX98221.1"/>
    <property type="molecule type" value="Genomic_DNA"/>
</dbReference>
<dbReference type="OrthoDB" id="2703555at2"/>
<evidence type="ECO:0000313" key="3">
    <source>
        <dbReference type="Proteomes" id="UP000316330"/>
    </source>
</evidence>
<proteinExistence type="predicted"/>
<accession>A0A559JEA9</accession>
<keyword evidence="1" id="KW-1133">Transmembrane helix</keyword>
<gene>
    <name evidence="2" type="ORF">FPZ45_16100</name>
</gene>
<reference evidence="2 3" key="1">
    <citation type="submission" date="2019-07" db="EMBL/GenBank/DDBJ databases">
        <authorList>
            <person name="Kim J."/>
        </authorList>
    </citation>
    <scope>NUCLEOTIDE SEQUENCE [LARGE SCALE GENOMIC DNA]</scope>
    <source>
        <strain evidence="2 3">G13</strain>
    </source>
</reference>
<keyword evidence="3" id="KW-1185">Reference proteome</keyword>
<keyword evidence="1" id="KW-0812">Transmembrane</keyword>
<sequence length="220" mass="24167">MRQDTTGSFTLEASMLLPWVLMMTFLLLFFALYIAQGTLLYYSSSIMTERAAFNWSNSFKKVSTGAYPQGQYDGLYWRLTDDRLVQGLFGLATGGGETSVEVYPDMQGSEGSSAASKLVRVASATAGSHRVGSGEISYRNIGIKREIRAGLASVWLAEPLVRLRGGGAAEAEVSALVVEPAEFLRTFDLIRYYAAKMSRYSEGAEKYRAEAADVLSKRKM</sequence>
<organism evidence="2 3">
    <name type="scientific">Cohnella terricola</name>
    <dbReference type="NCBI Taxonomy" id="1289167"/>
    <lineage>
        <taxon>Bacteria</taxon>
        <taxon>Bacillati</taxon>
        <taxon>Bacillota</taxon>
        <taxon>Bacilli</taxon>
        <taxon>Bacillales</taxon>
        <taxon>Paenibacillaceae</taxon>
        <taxon>Cohnella</taxon>
    </lineage>
</organism>
<dbReference type="RefSeq" id="WP_144703927.1">
    <property type="nucleotide sequence ID" value="NZ_VNJJ01000009.1"/>
</dbReference>
<comment type="caution">
    <text evidence="2">The sequence shown here is derived from an EMBL/GenBank/DDBJ whole genome shotgun (WGS) entry which is preliminary data.</text>
</comment>
<dbReference type="AlphaFoldDB" id="A0A559JEA9"/>
<evidence type="ECO:0000256" key="1">
    <source>
        <dbReference type="SAM" id="Phobius"/>
    </source>
</evidence>
<protein>
    <submittedName>
        <fullName evidence="2">Pilus assembly protein</fullName>
    </submittedName>
</protein>
<evidence type="ECO:0000313" key="2">
    <source>
        <dbReference type="EMBL" id="TVX98221.1"/>
    </source>
</evidence>
<keyword evidence="1" id="KW-0472">Membrane</keyword>
<name>A0A559JEA9_9BACL</name>
<dbReference type="Proteomes" id="UP000316330">
    <property type="component" value="Unassembled WGS sequence"/>
</dbReference>